<dbReference type="Proteomes" id="UP000663838">
    <property type="component" value="Unassembled WGS sequence"/>
</dbReference>
<dbReference type="InterPro" id="IPR036938">
    <property type="entry name" value="PAP2/HPO_sf"/>
</dbReference>
<dbReference type="EC" id="3.6.1.43" evidence="2"/>
<evidence type="ECO:0000259" key="3">
    <source>
        <dbReference type="SMART" id="SM00014"/>
    </source>
</evidence>
<comment type="similarity">
    <text evidence="2">Belongs to the dolichyldiphosphatase family.</text>
</comment>
<dbReference type="EMBL" id="CAJOBS010006037">
    <property type="protein sequence ID" value="CAF4908227.1"/>
    <property type="molecule type" value="Genomic_DNA"/>
</dbReference>
<dbReference type="GO" id="GO:0047874">
    <property type="term" value="F:dolichyldiphosphatase activity"/>
    <property type="evidence" value="ECO:0007669"/>
    <property type="project" value="UniProtKB-UniRule"/>
</dbReference>
<name>A0A821VKG8_9BILA</name>
<dbReference type="Gene3D" id="1.20.144.10">
    <property type="entry name" value="Phosphatidic acid phosphatase type 2/haloperoxidase"/>
    <property type="match status" value="1"/>
</dbReference>
<protein>
    <recommendedName>
        <fullName evidence="2">Dolichyldiphosphatase</fullName>
        <ecNumber evidence="2">3.6.1.43</ecNumber>
    </recommendedName>
</protein>
<comment type="subcellular location">
    <subcellularLocation>
        <location evidence="2">Endoplasmic reticulum membrane</location>
        <topology evidence="2">Multi-pass membrane protein</topology>
    </subcellularLocation>
</comment>
<comment type="caution">
    <text evidence="4">The sequence shown here is derived from an EMBL/GenBank/DDBJ whole genome shotgun (WGS) entry which is preliminary data.</text>
</comment>
<evidence type="ECO:0000256" key="1">
    <source>
        <dbReference type="ARBA" id="ARBA00022801"/>
    </source>
</evidence>
<keyword evidence="1 2" id="KW-0378">Hydrolase</keyword>
<dbReference type="AlphaFoldDB" id="A0A821VKG8"/>
<accession>A0A821VKG8</accession>
<comment type="pathway">
    <text evidence="2">Protein modification; protein glycosylation.</text>
</comment>
<feature type="transmembrane region" description="Helical" evidence="2">
    <location>
        <begin position="75"/>
        <end position="94"/>
    </location>
</feature>
<feature type="transmembrane region" description="Helical" evidence="2">
    <location>
        <begin position="45"/>
        <end position="63"/>
    </location>
</feature>
<evidence type="ECO:0000313" key="4">
    <source>
        <dbReference type="EMBL" id="CAF4908227.1"/>
    </source>
</evidence>
<reference evidence="4" key="1">
    <citation type="submission" date="2021-02" db="EMBL/GenBank/DDBJ databases">
        <authorList>
            <person name="Nowell W R."/>
        </authorList>
    </citation>
    <scope>NUCLEOTIDE SEQUENCE</scope>
</reference>
<dbReference type="PANTHER" id="PTHR11247:SF1">
    <property type="entry name" value="DOLICHYLDIPHOSPHATASE 1"/>
    <property type="match status" value="1"/>
</dbReference>
<feature type="domain" description="Phosphatidic acid phosphatase type 2/haloperoxidase" evidence="3">
    <location>
        <begin position="1"/>
        <end position="118"/>
    </location>
</feature>
<feature type="transmembrane region" description="Helical" evidence="2">
    <location>
        <begin position="100"/>
        <end position="121"/>
    </location>
</feature>
<dbReference type="PANTHER" id="PTHR11247">
    <property type="entry name" value="PALMITOYL-PROTEIN THIOESTERASE/DOLICHYLDIPHOSPHATASE 1"/>
    <property type="match status" value="1"/>
</dbReference>
<keyword evidence="2" id="KW-0472">Membrane</keyword>
<keyword evidence="2" id="KW-0256">Endoplasmic reticulum</keyword>
<keyword evidence="2" id="KW-1133">Transmembrane helix</keyword>
<dbReference type="Pfam" id="PF01569">
    <property type="entry name" value="PAP2"/>
    <property type="match status" value="1"/>
</dbReference>
<gene>
    <name evidence="4" type="ORF">TOA249_LOCUS31197</name>
</gene>
<dbReference type="GO" id="GO:0005789">
    <property type="term" value="C:endoplasmic reticulum membrane"/>
    <property type="evidence" value="ECO:0007669"/>
    <property type="project" value="UniProtKB-SubCell"/>
</dbReference>
<comment type="catalytic activity">
    <reaction evidence="2">
        <text>a di-trans,poly-cis-dolichyl diphosphate + H2O = a di-trans,poly-cis-dolichyl phosphate + phosphate + H(+)</text>
        <dbReference type="Rhea" id="RHEA:14385"/>
        <dbReference type="Rhea" id="RHEA-COMP:19498"/>
        <dbReference type="Rhea" id="RHEA-COMP:19506"/>
        <dbReference type="ChEBI" id="CHEBI:15377"/>
        <dbReference type="ChEBI" id="CHEBI:15378"/>
        <dbReference type="ChEBI" id="CHEBI:43474"/>
        <dbReference type="ChEBI" id="CHEBI:57497"/>
        <dbReference type="ChEBI" id="CHEBI:57683"/>
        <dbReference type="EC" id="3.6.1.43"/>
    </reaction>
</comment>
<dbReference type="UniPathway" id="UPA00378"/>
<dbReference type="GO" id="GO:0008610">
    <property type="term" value="P:lipid biosynthetic process"/>
    <property type="evidence" value="ECO:0007669"/>
    <property type="project" value="TreeGrafter"/>
</dbReference>
<evidence type="ECO:0000256" key="2">
    <source>
        <dbReference type="RuleBase" id="RU367078"/>
    </source>
</evidence>
<dbReference type="SMART" id="SM00014">
    <property type="entry name" value="acidPPc"/>
    <property type="match status" value="1"/>
</dbReference>
<comment type="function">
    <text evidence="2">Required for efficient N-glycosylation. Necessary for maintaining optimal levels of dolichol-linked oligosaccharides. Hydrolyzes dolichyl pyrophosphate at a very high rate and dolichyl monophosphate at a much lower rate. Does not act on phosphatidate.</text>
</comment>
<evidence type="ECO:0000313" key="5">
    <source>
        <dbReference type="Proteomes" id="UP000663838"/>
    </source>
</evidence>
<feature type="non-terminal residue" evidence="4">
    <location>
        <position position="1"/>
    </location>
</feature>
<dbReference type="InterPro" id="IPR000326">
    <property type="entry name" value="PAP2/HPO"/>
</dbReference>
<keyword evidence="2" id="KW-0812">Transmembrane</keyword>
<dbReference type="SUPFAM" id="SSF48317">
    <property type="entry name" value="Acid phosphatase/Vanadium-dependent haloperoxidase"/>
    <property type="match status" value="1"/>
</dbReference>
<dbReference type="GO" id="GO:0006487">
    <property type="term" value="P:protein N-linked glycosylation"/>
    <property type="evidence" value="ECO:0007669"/>
    <property type="project" value="UniProtKB-UniRule"/>
</dbReference>
<proteinExistence type="inferred from homology"/>
<organism evidence="4 5">
    <name type="scientific">Rotaria socialis</name>
    <dbReference type="NCBI Taxonomy" id="392032"/>
    <lineage>
        <taxon>Eukaryota</taxon>
        <taxon>Metazoa</taxon>
        <taxon>Spiralia</taxon>
        <taxon>Gnathifera</taxon>
        <taxon>Rotifera</taxon>
        <taxon>Eurotatoria</taxon>
        <taxon>Bdelloidea</taxon>
        <taxon>Philodinida</taxon>
        <taxon>Philodinidae</taxon>
        <taxon>Rotaria</taxon>
    </lineage>
</organism>
<sequence length="250" mass="29130">MSLANIFCVLPLVMESGVITSTPCETRDRMGLYEVHGMPSDHAQTFFYFMTYLAIFVILKSQMPGSPHIRSIRNRALVFTQLIVAVIVAYSRVYLHYHTVAQVVVGALVGTVLGCIWYYFVNYHFMQYASFITDHPLGKYFLVRDYSPIPRLIHFQYENEYAEAKRWRERRANYNIMLSGRGAASNSNDNNTSSNQRRQWPEGFMSTDKFIRLYRDDDRQLIQNLVNEYLLGGSNNVLDLIRHCPTEYFE</sequence>